<proteinExistence type="predicted"/>
<protein>
    <submittedName>
        <fullName evidence="1">Uncharacterized protein</fullName>
    </submittedName>
</protein>
<evidence type="ECO:0000313" key="1">
    <source>
        <dbReference type="EMBL" id="KAI8037433.1"/>
    </source>
</evidence>
<sequence>MHSSANTLNPNLKPLGIVLNLRMFTSLAPKKDDNANIAPLTLKTKHSHNWKALKLVENQ</sequence>
<gene>
    <name evidence="1" type="ORF">M5D96_009570</name>
</gene>
<accession>A0A9P9YIX0</accession>
<organism evidence="1 2">
    <name type="scientific">Drosophila gunungcola</name>
    <name type="common">fruit fly</name>
    <dbReference type="NCBI Taxonomy" id="103775"/>
    <lineage>
        <taxon>Eukaryota</taxon>
        <taxon>Metazoa</taxon>
        <taxon>Ecdysozoa</taxon>
        <taxon>Arthropoda</taxon>
        <taxon>Hexapoda</taxon>
        <taxon>Insecta</taxon>
        <taxon>Pterygota</taxon>
        <taxon>Neoptera</taxon>
        <taxon>Endopterygota</taxon>
        <taxon>Diptera</taxon>
        <taxon>Brachycera</taxon>
        <taxon>Muscomorpha</taxon>
        <taxon>Ephydroidea</taxon>
        <taxon>Drosophilidae</taxon>
        <taxon>Drosophila</taxon>
        <taxon>Sophophora</taxon>
    </lineage>
</organism>
<dbReference type="EMBL" id="JAMKOV010000012">
    <property type="protein sequence ID" value="KAI8037433.1"/>
    <property type="molecule type" value="Genomic_DNA"/>
</dbReference>
<comment type="caution">
    <text evidence="1">The sequence shown here is derived from an EMBL/GenBank/DDBJ whole genome shotgun (WGS) entry which is preliminary data.</text>
</comment>
<evidence type="ECO:0000313" key="2">
    <source>
        <dbReference type="Proteomes" id="UP001059596"/>
    </source>
</evidence>
<dbReference type="Proteomes" id="UP001059596">
    <property type="component" value="Unassembled WGS sequence"/>
</dbReference>
<reference evidence="1" key="1">
    <citation type="journal article" date="2023" name="Genome Biol. Evol.">
        <title>Long-read-based Genome Assembly of Drosophila gunungcola Reveals Fewer Chemosensory Genes in Flower-breeding Species.</title>
        <authorList>
            <person name="Negi A."/>
            <person name="Liao B.Y."/>
            <person name="Yeh S.D."/>
        </authorList>
    </citation>
    <scope>NUCLEOTIDE SEQUENCE</scope>
    <source>
        <strain evidence="1">Sukarami</strain>
    </source>
</reference>
<keyword evidence="2" id="KW-1185">Reference proteome</keyword>
<dbReference type="AlphaFoldDB" id="A0A9P9YIX0"/>
<feature type="non-terminal residue" evidence="1">
    <location>
        <position position="1"/>
    </location>
</feature>
<name>A0A9P9YIX0_9MUSC</name>